<dbReference type="EMBL" id="FO704550">
    <property type="protein sequence ID" value="CDG15771.1"/>
    <property type="molecule type" value="Genomic_DNA"/>
</dbReference>
<dbReference type="Proteomes" id="UP000032721">
    <property type="component" value="Chromosome"/>
</dbReference>
<protein>
    <submittedName>
        <fullName evidence="2">Uncharacterized protein</fullName>
    </submittedName>
</protein>
<feature type="transmembrane region" description="Helical" evidence="1">
    <location>
        <begin position="12"/>
        <end position="30"/>
    </location>
</feature>
<evidence type="ECO:0000313" key="2">
    <source>
        <dbReference type="EMBL" id="CDG15771.1"/>
    </source>
</evidence>
<organism evidence="2 3">
    <name type="scientific">Xenorhabdus doucetiae</name>
    <dbReference type="NCBI Taxonomy" id="351671"/>
    <lineage>
        <taxon>Bacteria</taxon>
        <taxon>Pseudomonadati</taxon>
        <taxon>Pseudomonadota</taxon>
        <taxon>Gammaproteobacteria</taxon>
        <taxon>Enterobacterales</taxon>
        <taxon>Morganellaceae</taxon>
        <taxon>Xenorhabdus</taxon>
    </lineage>
</organism>
<name>A0A068QMR1_9GAMM</name>
<dbReference type="AlphaFoldDB" id="A0A068QMR1"/>
<evidence type="ECO:0000313" key="3">
    <source>
        <dbReference type="Proteomes" id="UP000032721"/>
    </source>
</evidence>
<proteinExistence type="predicted"/>
<dbReference type="KEGG" id="xdo:XDD1_0060"/>
<accession>A0A068QMR1</accession>
<keyword evidence="1" id="KW-0812">Transmembrane</keyword>
<gene>
    <name evidence="2" type="ORF">XDD1_0060</name>
</gene>
<dbReference type="HOGENOM" id="CLU_3159494_0_0_6"/>
<keyword evidence="1" id="KW-1133">Transmembrane helix</keyword>
<sequence>MEYLRVSFKQHTISHIILAWLVLLLVLRYLSQAALRRPLCFTKWFTTC</sequence>
<evidence type="ECO:0000256" key="1">
    <source>
        <dbReference type="SAM" id="Phobius"/>
    </source>
</evidence>
<reference evidence="2 3" key="1">
    <citation type="submission" date="2013-07" db="EMBL/GenBank/DDBJ databases">
        <authorList>
            <person name="Genoscope - CEA"/>
        </authorList>
    </citation>
    <scope>NUCLEOTIDE SEQUENCE [LARGE SCALE GENOMIC DNA]</scope>
    <source>
        <strain evidence="3">FRM16 / DSM 17909</strain>
    </source>
</reference>
<keyword evidence="1" id="KW-0472">Membrane</keyword>